<dbReference type="EMBL" id="CP032829">
    <property type="protein sequence ID" value="AYJ88102.1"/>
    <property type="molecule type" value="Genomic_DNA"/>
</dbReference>
<evidence type="ECO:0000313" key="3">
    <source>
        <dbReference type="Proteomes" id="UP000276254"/>
    </source>
</evidence>
<dbReference type="RefSeq" id="WP_121156144.1">
    <property type="nucleotide sequence ID" value="NZ_CP032829.1"/>
</dbReference>
<evidence type="ECO:0000313" key="2">
    <source>
        <dbReference type="EMBL" id="AYJ88102.1"/>
    </source>
</evidence>
<dbReference type="InterPro" id="IPR010982">
    <property type="entry name" value="Lambda_DNA-bd_dom_sf"/>
</dbReference>
<dbReference type="PROSITE" id="PS50943">
    <property type="entry name" value="HTH_CROC1"/>
    <property type="match status" value="1"/>
</dbReference>
<dbReference type="OrthoDB" id="9154356at2"/>
<keyword evidence="3" id="KW-1185">Reference proteome</keyword>
<dbReference type="SUPFAM" id="SSF47413">
    <property type="entry name" value="lambda repressor-like DNA-binding domains"/>
    <property type="match status" value="1"/>
</dbReference>
<accession>A0A494TL03</accession>
<dbReference type="GO" id="GO:0003677">
    <property type="term" value="F:DNA binding"/>
    <property type="evidence" value="ECO:0007669"/>
    <property type="project" value="InterPro"/>
</dbReference>
<dbReference type="AlphaFoldDB" id="A0A494TL03"/>
<evidence type="ECO:0000259" key="1">
    <source>
        <dbReference type="PROSITE" id="PS50943"/>
    </source>
</evidence>
<protein>
    <submittedName>
        <fullName evidence="2">XRE family transcriptional regulator</fullName>
    </submittedName>
</protein>
<sequence length="83" mass="9020">MTQLARTPKQIGEILRRTRNLAGMSQGELAGRAGLRQATISQIESGRTATKIGTICDILGALDLELEVRPRSKGSPQDIEDIF</sequence>
<feature type="domain" description="HTH cro/C1-type" evidence="1">
    <location>
        <begin position="15"/>
        <end position="69"/>
    </location>
</feature>
<dbReference type="CDD" id="cd00093">
    <property type="entry name" value="HTH_XRE"/>
    <property type="match status" value="1"/>
</dbReference>
<reference evidence="2 3" key="1">
    <citation type="submission" date="2018-09" db="EMBL/GenBank/DDBJ databases">
        <title>Sphingomonas peninsula sp. nov., isolated from fildes peninsula, Antarctic soil.</title>
        <authorList>
            <person name="Yingchao G."/>
        </authorList>
    </citation>
    <scope>NUCLEOTIDE SEQUENCE [LARGE SCALE GENOMIC DNA]</scope>
    <source>
        <strain evidence="2 3">YZ-8</strain>
    </source>
</reference>
<dbReference type="Gene3D" id="1.10.260.40">
    <property type="entry name" value="lambda repressor-like DNA-binding domains"/>
    <property type="match status" value="1"/>
</dbReference>
<proteinExistence type="predicted"/>
<name>A0A494TL03_SPHPE</name>
<dbReference type="Pfam" id="PF01381">
    <property type="entry name" value="HTH_3"/>
    <property type="match status" value="1"/>
</dbReference>
<dbReference type="Proteomes" id="UP000276254">
    <property type="component" value="Chromosome"/>
</dbReference>
<dbReference type="KEGG" id="spha:D3Y57_17645"/>
<gene>
    <name evidence="2" type="ORF">D3Y57_17645</name>
</gene>
<organism evidence="2 3">
    <name type="scientific">Sphingomonas paeninsulae</name>
    <dbReference type="NCBI Taxonomy" id="2319844"/>
    <lineage>
        <taxon>Bacteria</taxon>
        <taxon>Pseudomonadati</taxon>
        <taxon>Pseudomonadota</taxon>
        <taxon>Alphaproteobacteria</taxon>
        <taxon>Sphingomonadales</taxon>
        <taxon>Sphingomonadaceae</taxon>
        <taxon>Sphingomonas</taxon>
    </lineage>
</organism>
<dbReference type="SMART" id="SM00530">
    <property type="entry name" value="HTH_XRE"/>
    <property type="match status" value="1"/>
</dbReference>
<dbReference type="InterPro" id="IPR001387">
    <property type="entry name" value="Cro/C1-type_HTH"/>
</dbReference>